<dbReference type="EC" id="1.3.5.1" evidence="8"/>
<comment type="cofactor">
    <cofactor evidence="1">
        <name>[3Fe-4S] cluster</name>
        <dbReference type="ChEBI" id="CHEBI:21137"/>
    </cofactor>
</comment>
<gene>
    <name evidence="8" type="ORF">BJY26_001935</name>
</gene>
<comment type="cofactor">
    <cofactor evidence="6">
        <name>[2Fe-2S] cluster</name>
        <dbReference type="ChEBI" id="CHEBI:190135"/>
    </cofactor>
</comment>
<dbReference type="GO" id="GO:0009060">
    <property type="term" value="P:aerobic respiration"/>
    <property type="evidence" value="ECO:0007669"/>
    <property type="project" value="TreeGrafter"/>
</dbReference>
<dbReference type="RefSeq" id="WP_179427718.1">
    <property type="nucleotide sequence ID" value="NZ_JACBZP010000001.1"/>
</dbReference>
<dbReference type="Pfam" id="PF13085">
    <property type="entry name" value="Fer2_3"/>
    <property type="match status" value="1"/>
</dbReference>
<evidence type="ECO:0000256" key="6">
    <source>
        <dbReference type="ARBA" id="ARBA00034078"/>
    </source>
</evidence>
<dbReference type="GO" id="GO:0008177">
    <property type="term" value="F:succinate dehydrogenase (quinone) activity"/>
    <property type="evidence" value="ECO:0007669"/>
    <property type="project" value="UniProtKB-EC"/>
</dbReference>
<accession>A0A7Z0D2F0</accession>
<comment type="caution">
    <text evidence="8">The sequence shown here is derived from an EMBL/GenBank/DDBJ whole genome shotgun (WGS) entry which is preliminary data.</text>
</comment>
<evidence type="ECO:0000256" key="2">
    <source>
        <dbReference type="ARBA" id="ARBA00009433"/>
    </source>
</evidence>
<evidence type="ECO:0000259" key="7">
    <source>
        <dbReference type="PROSITE" id="PS51379"/>
    </source>
</evidence>
<feature type="domain" description="4Fe-4S ferredoxin-type" evidence="7">
    <location>
        <begin position="150"/>
        <end position="180"/>
    </location>
</feature>
<reference evidence="8 9" key="1">
    <citation type="submission" date="2020-07" db="EMBL/GenBank/DDBJ databases">
        <title>Sequencing the genomes of 1000 actinobacteria strains.</title>
        <authorList>
            <person name="Klenk H.-P."/>
        </authorList>
    </citation>
    <scope>NUCLEOTIDE SEQUENCE [LARGE SCALE GENOMIC DNA]</scope>
    <source>
        <strain evidence="8 9">DSM 26341</strain>
    </source>
</reference>
<dbReference type="InterPro" id="IPR006058">
    <property type="entry name" value="2Fe2S_fd_BS"/>
</dbReference>
<dbReference type="InterPro" id="IPR009051">
    <property type="entry name" value="Helical_ferredxn"/>
</dbReference>
<dbReference type="PROSITE" id="PS51379">
    <property type="entry name" value="4FE4S_FER_2"/>
    <property type="match status" value="1"/>
</dbReference>
<dbReference type="Gene3D" id="1.10.1060.10">
    <property type="entry name" value="Alpha-helical ferredoxin"/>
    <property type="match status" value="1"/>
</dbReference>
<keyword evidence="3" id="KW-0479">Metal-binding</keyword>
<dbReference type="Gene3D" id="3.10.20.30">
    <property type="match status" value="1"/>
</dbReference>
<protein>
    <submittedName>
        <fullName evidence="8">Succinate dehydrogenase / fumarate reductase iron-sulfur subunit</fullName>
        <ecNumber evidence="8">1.3.5.1</ecNumber>
        <ecNumber evidence="8">1.3.5.4</ecNumber>
    </submittedName>
</protein>
<evidence type="ECO:0000256" key="4">
    <source>
        <dbReference type="ARBA" id="ARBA00023004"/>
    </source>
</evidence>
<dbReference type="PANTHER" id="PTHR11921:SF41">
    <property type="entry name" value="SUCCINATE DEHYDROGENASE"/>
    <property type="match status" value="1"/>
</dbReference>
<dbReference type="PROSITE" id="PS00197">
    <property type="entry name" value="2FE2S_FER_1"/>
    <property type="match status" value="1"/>
</dbReference>
<evidence type="ECO:0000313" key="9">
    <source>
        <dbReference type="Proteomes" id="UP000539111"/>
    </source>
</evidence>
<evidence type="ECO:0000256" key="3">
    <source>
        <dbReference type="ARBA" id="ARBA00022723"/>
    </source>
</evidence>
<keyword evidence="9" id="KW-1185">Reference proteome</keyword>
<keyword evidence="5" id="KW-0411">Iron-sulfur</keyword>
<dbReference type="EMBL" id="JACBZP010000001">
    <property type="protein sequence ID" value="NYI67629.1"/>
    <property type="molecule type" value="Genomic_DNA"/>
</dbReference>
<dbReference type="PROSITE" id="PS00198">
    <property type="entry name" value="4FE4S_FER_1"/>
    <property type="match status" value="1"/>
</dbReference>
<dbReference type="InterPro" id="IPR012675">
    <property type="entry name" value="Beta-grasp_dom_sf"/>
</dbReference>
<dbReference type="GO" id="GO:0046872">
    <property type="term" value="F:metal ion binding"/>
    <property type="evidence" value="ECO:0007669"/>
    <property type="project" value="UniProtKB-KW"/>
</dbReference>
<dbReference type="GO" id="GO:0051537">
    <property type="term" value="F:2 iron, 2 sulfur cluster binding"/>
    <property type="evidence" value="ECO:0007669"/>
    <property type="project" value="InterPro"/>
</dbReference>
<dbReference type="AlphaFoldDB" id="A0A7Z0D2F0"/>
<dbReference type="InterPro" id="IPR036010">
    <property type="entry name" value="2Fe-2S_ferredoxin-like_sf"/>
</dbReference>
<dbReference type="SUPFAM" id="SSF46548">
    <property type="entry name" value="alpha-helical ferredoxin"/>
    <property type="match status" value="1"/>
</dbReference>
<dbReference type="Pfam" id="PF13183">
    <property type="entry name" value="Fer4_8"/>
    <property type="match status" value="1"/>
</dbReference>
<dbReference type="SUPFAM" id="SSF54292">
    <property type="entry name" value="2Fe-2S ferredoxin-like"/>
    <property type="match status" value="1"/>
</dbReference>
<dbReference type="GO" id="GO:0022904">
    <property type="term" value="P:respiratory electron transport chain"/>
    <property type="evidence" value="ECO:0007669"/>
    <property type="project" value="TreeGrafter"/>
</dbReference>
<dbReference type="InterPro" id="IPR017900">
    <property type="entry name" value="4Fe4S_Fe_S_CS"/>
</dbReference>
<dbReference type="Proteomes" id="UP000539111">
    <property type="component" value="Unassembled WGS sequence"/>
</dbReference>
<evidence type="ECO:0000256" key="5">
    <source>
        <dbReference type="ARBA" id="ARBA00023014"/>
    </source>
</evidence>
<name>A0A7Z0D2F0_9MICO</name>
<dbReference type="InterPro" id="IPR017896">
    <property type="entry name" value="4Fe4S_Fe-S-bd"/>
</dbReference>
<proteinExistence type="inferred from homology"/>
<evidence type="ECO:0000313" key="8">
    <source>
        <dbReference type="EMBL" id="NYI67629.1"/>
    </source>
</evidence>
<dbReference type="InterPro" id="IPR025192">
    <property type="entry name" value="Succ_DH/fum_Rdtase_N"/>
</dbReference>
<dbReference type="NCBIfam" id="NF005746">
    <property type="entry name" value="PRK07570.1"/>
    <property type="match status" value="1"/>
</dbReference>
<evidence type="ECO:0000256" key="1">
    <source>
        <dbReference type="ARBA" id="ARBA00001927"/>
    </source>
</evidence>
<keyword evidence="4" id="KW-0408">Iron</keyword>
<dbReference type="EC" id="1.3.5.4" evidence="8"/>
<organism evidence="8 9">
    <name type="scientific">Spelaeicoccus albus</name>
    <dbReference type="NCBI Taxonomy" id="1280376"/>
    <lineage>
        <taxon>Bacteria</taxon>
        <taxon>Bacillati</taxon>
        <taxon>Actinomycetota</taxon>
        <taxon>Actinomycetes</taxon>
        <taxon>Micrococcales</taxon>
        <taxon>Brevibacteriaceae</taxon>
        <taxon>Spelaeicoccus</taxon>
    </lineage>
</organism>
<dbReference type="InterPro" id="IPR050573">
    <property type="entry name" value="SDH/FRD_Iron-Sulfur"/>
</dbReference>
<sequence length="250" mass="26487">MNITLRIWRQEGPDAPGRFVAYDIADVSPDMSFLEMLDVLNERLTLGGDVPVAFDSDCREGICGMCSLVIDGIAHGPESLTTVCQLQMRFFHDGDVIDVEPWRAGPFPIVKDLIVDRSALDRIVQAGGYITSPTGTAPDAHAVPVPKKDADRAFDAAACIGCGACVAACPNGSAMLFTGAKATHLGSLPQGQPERASRAATMARQHDAEGFGGCTEIGECTAVCPVGIPLDMISQLNRDVIASLGRSEKR</sequence>
<dbReference type="PANTHER" id="PTHR11921">
    <property type="entry name" value="SUCCINATE DEHYDROGENASE IRON-SULFUR PROTEIN"/>
    <property type="match status" value="1"/>
</dbReference>
<dbReference type="GO" id="GO:0009055">
    <property type="term" value="F:electron transfer activity"/>
    <property type="evidence" value="ECO:0007669"/>
    <property type="project" value="InterPro"/>
</dbReference>
<comment type="similarity">
    <text evidence="2">Belongs to the succinate dehydrogenase/fumarate reductase iron-sulfur protein family.</text>
</comment>
<keyword evidence="8" id="KW-0560">Oxidoreductase</keyword>